<dbReference type="Gene3D" id="3.30.565.10">
    <property type="entry name" value="Histidine kinase-like ATPase, C-terminal domain"/>
    <property type="match status" value="1"/>
</dbReference>
<gene>
    <name evidence="5" type="ORF">AB840_05630</name>
</gene>
<dbReference type="InParanoid" id="A0A0J6WXG3"/>
<sequence>MRDIRLKKINNSIKDLNSLLSLSKIPLHLVSSDGVILTELSPPPDFCKCICQKSEGVLCEDYTCYSGTQNDIRFNCRFGLQNFIFPIKIEQDFQLYLVGGQVYNRQAIYKKYMINVDSLAREKNQSRELIAKLVGSIKNMEEDQISFCEQIVKYITLNISESLKSTNIKIAQLSFEKNMLEQKVKDLQMKNSFLVVNPHFVFNTLNTIARIAYFEKSYKTEELIYCLSDLLRYNLKQNDKLHTLQKEIENIKKYLYIQKIRFKNRLNYEINIPPKLETYRIPNMILQPIIENALIHGIMPKHEGGSIRITAKEGIDYVTIKVIDNGQGFPAETLSLLTHSDQLSEPSLSCSKNIGLCSTDRRIKHFFGETYGIYIEKSDSSGSIVGITLPNST</sequence>
<feature type="domain" description="PocR" evidence="4">
    <location>
        <begin position="17"/>
        <end position="161"/>
    </location>
</feature>
<organism evidence="5 6">
    <name type="scientific">Megasphaera cerevisiae DSM 20462</name>
    <dbReference type="NCBI Taxonomy" id="1122219"/>
    <lineage>
        <taxon>Bacteria</taxon>
        <taxon>Bacillati</taxon>
        <taxon>Bacillota</taxon>
        <taxon>Negativicutes</taxon>
        <taxon>Veillonellales</taxon>
        <taxon>Veillonellaceae</taxon>
        <taxon>Megasphaera</taxon>
    </lineage>
</organism>
<dbReference type="GO" id="GO:0016020">
    <property type="term" value="C:membrane"/>
    <property type="evidence" value="ECO:0007669"/>
    <property type="project" value="InterPro"/>
</dbReference>
<dbReference type="Pfam" id="PF06580">
    <property type="entry name" value="His_kinase"/>
    <property type="match status" value="1"/>
</dbReference>
<dbReference type="InterPro" id="IPR050640">
    <property type="entry name" value="Bact_2-comp_sensor_kinase"/>
</dbReference>
<evidence type="ECO:0000259" key="3">
    <source>
        <dbReference type="Pfam" id="PF06580"/>
    </source>
</evidence>
<keyword evidence="5" id="KW-0418">Kinase</keyword>
<evidence type="ECO:0000313" key="6">
    <source>
        <dbReference type="Proteomes" id="UP000036503"/>
    </source>
</evidence>
<feature type="domain" description="Signal transduction histidine kinase internal region" evidence="3">
    <location>
        <begin position="196"/>
        <end position="266"/>
    </location>
</feature>
<dbReference type="PANTHER" id="PTHR34220:SF7">
    <property type="entry name" value="SENSOR HISTIDINE KINASE YPDA"/>
    <property type="match status" value="1"/>
</dbReference>
<evidence type="ECO:0000313" key="5">
    <source>
        <dbReference type="EMBL" id="KMO86923.1"/>
    </source>
</evidence>
<dbReference type="SUPFAM" id="SSF55874">
    <property type="entry name" value="ATPase domain of HSP90 chaperone/DNA topoisomerase II/histidine kinase"/>
    <property type="match status" value="1"/>
</dbReference>
<dbReference type="InterPro" id="IPR018771">
    <property type="entry name" value="PocR_dom"/>
</dbReference>
<reference evidence="5 6" key="1">
    <citation type="submission" date="2015-06" db="EMBL/GenBank/DDBJ databases">
        <title>Draft genome sequence of beer spoilage bacterium Megasphaera cerevisiae type strain 20462.</title>
        <authorList>
            <person name="Kutumbaka K."/>
            <person name="Pasmowitz J."/>
            <person name="Mategko J."/>
            <person name="Reyes D."/>
            <person name="Friedrich A."/>
            <person name="Han S."/>
            <person name="Martens-Habbena W."/>
            <person name="Neal-McKinney J."/>
            <person name="Janagama H.K."/>
            <person name="Nadala C."/>
            <person name="Samadpour M."/>
        </authorList>
    </citation>
    <scope>NUCLEOTIDE SEQUENCE [LARGE SCALE GENOMIC DNA]</scope>
    <source>
        <strain evidence="5 6">DSM 20462</strain>
    </source>
</reference>
<feature type="coiled-coil region" evidence="1">
    <location>
        <begin position="163"/>
        <end position="190"/>
    </location>
</feature>
<protein>
    <submittedName>
        <fullName evidence="5">Histidine kinase</fullName>
    </submittedName>
</protein>
<dbReference type="Proteomes" id="UP000036503">
    <property type="component" value="Unassembled WGS sequence"/>
</dbReference>
<dbReference type="PANTHER" id="PTHR34220">
    <property type="entry name" value="SENSOR HISTIDINE KINASE YPDA"/>
    <property type="match status" value="1"/>
</dbReference>
<feature type="domain" description="Histidine kinase/HSP90-like ATPase" evidence="2">
    <location>
        <begin position="285"/>
        <end position="390"/>
    </location>
</feature>
<evidence type="ECO:0000259" key="2">
    <source>
        <dbReference type="Pfam" id="PF02518"/>
    </source>
</evidence>
<dbReference type="Pfam" id="PF10114">
    <property type="entry name" value="PocR"/>
    <property type="match status" value="1"/>
</dbReference>
<proteinExistence type="predicted"/>
<evidence type="ECO:0000259" key="4">
    <source>
        <dbReference type="Pfam" id="PF10114"/>
    </source>
</evidence>
<accession>A0A0J6WXG3</accession>
<dbReference type="InterPro" id="IPR010559">
    <property type="entry name" value="Sig_transdc_His_kin_internal"/>
</dbReference>
<keyword evidence="6" id="KW-1185">Reference proteome</keyword>
<dbReference type="PATRIC" id="fig|1122219.3.peg.531"/>
<dbReference type="GO" id="GO:0000155">
    <property type="term" value="F:phosphorelay sensor kinase activity"/>
    <property type="evidence" value="ECO:0007669"/>
    <property type="project" value="InterPro"/>
</dbReference>
<evidence type="ECO:0000256" key="1">
    <source>
        <dbReference type="SAM" id="Coils"/>
    </source>
</evidence>
<keyword evidence="1" id="KW-0175">Coiled coil</keyword>
<dbReference type="InterPro" id="IPR003594">
    <property type="entry name" value="HATPase_dom"/>
</dbReference>
<dbReference type="EMBL" id="LEKT01000013">
    <property type="protein sequence ID" value="KMO86923.1"/>
    <property type="molecule type" value="Genomic_DNA"/>
</dbReference>
<dbReference type="FunCoup" id="A0A0J6WXG3">
    <property type="interactions" value="21"/>
</dbReference>
<comment type="caution">
    <text evidence="5">The sequence shown here is derived from an EMBL/GenBank/DDBJ whole genome shotgun (WGS) entry which is preliminary data.</text>
</comment>
<name>A0A0J6WXG3_9FIRM</name>
<dbReference type="InterPro" id="IPR036890">
    <property type="entry name" value="HATPase_C_sf"/>
</dbReference>
<dbReference type="Pfam" id="PF02518">
    <property type="entry name" value="HATPase_c"/>
    <property type="match status" value="1"/>
</dbReference>
<dbReference type="AlphaFoldDB" id="A0A0J6WXG3"/>
<keyword evidence="5" id="KW-0808">Transferase</keyword>